<dbReference type="Proteomes" id="UP001165541">
    <property type="component" value="Unassembled WGS sequence"/>
</dbReference>
<evidence type="ECO:0000256" key="6">
    <source>
        <dbReference type="SAM" id="MobiDB-lite"/>
    </source>
</evidence>
<keyword evidence="10" id="KW-1185">Reference proteome</keyword>
<evidence type="ECO:0000256" key="3">
    <source>
        <dbReference type="ARBA" id="ARBA00022630"/>
    </source>
</evidence>
<dbReference type="InterPro" id="IPR036188">
    <property type="entry name" value="FAD/NAD-bd_sf"/>
</dbReference>
<dbReference type="Pfam" id="PF05199">
    <property type="entry name" value="GMC_oxred_C"/>
    <property type="match status" value="1"/>
</dbReference>
<keyword evidence="3" id="KW-0285">Flavoprotein</keyword>
<keyword evidence="5" id="KW-0560">Oxidoreductase</keyword>
<reference evidence="9" key="1">
    <citation type="submission" date="2022-05" db="EMBL/GenBank/DDBJ databases">
        <title>Schlegelella sp. nov., isolated from mangrove soil.</title>
        <authorList>
            <person name="Liu Y."/>
            <person name="Ge X."/>
            <person name="Liu W."/>
        </authorList>
    </citation>
    <scope>NUCLEOTIDE SEQUENCE</scope>
    <source>
        <strain evidence="9">S2-27</strain>
    </source>
</reference>
<protein>
    <submittedName>
        <fullName evidence="9">GMC family oxidoreductase N-terminal domain-containing protein</fullName>
    </submittedName>
</protein>
<organism evidence="9 10">
    <name type="scientific">Caldimonas mangrovi</name>
    <dbReference type="NCBI Taxonomy" id="2944811"/>
    <lineage>
        <taxon>Bacteria</taxon>
        <taxon>Pseudomonadati</taxon>
        <taxon>Pseudomonadota</taxon>
        <taxon>Betaproteobacteria</taxon>
        <taxon>Burkholderiales</taxon>
        <taxon>Sphaerotilaceae</taxon>
        <taxon>Caldimonas</taxon>
    </lineage>
</organism>
<dbReference type="InterPro" id="IPR007867">
    <property type="entry name" value="GMC_OxRtase_C"/>
</dbReference>
<comment type="similarity">
    <text evidence="2">Belongs to the GMC oxidoreductase family.</text>
</comment>
<evidence type="ECO:0000256" key="4">
    <source>
        <dbReference type="ARBA" id="ARBA00022827"/>
    </source>
</evidence>
<comment type="caution">
    <text evidence="9">The sequence shown here is derived from an EMBL/GenBank/DDBJ whole genome shotgun (WGS) entry which is preliminary data.</text>
</comment>
<evidence type="ECO:0000259" key="8">
    <source>
        <dbReference type="Pfam" id="PF05199"/>
    </source>
</evidence>
<dbReference type="EMBL" id="JAMKFE010000012">
    <property type="protein sequence ID" value="MCM5681410.1"/>
    <property type="molecule type" value="Genomic_DNA"/>
</dbReference>
<dbReference type="InterPro" id="IPR051473">
    <property type="entry name" value="P2Ox-like"/>
</dbReference>
<evidence type="ECO:0000256" key="1">
    <source>
        <dbReference type="ARBA" id="ARBA00001974"/>
    </source>
</evidence>
<dbReference type="PANTHER" id="PTHR42784:SF1">
    <property type="entry name" value="PYRANOSE 2-OXIDASE"/>
    <property type="match status" value="1"/>
</dbReference>
<comment type="cofactor">
    <cofactor evidence="1">
        <name>FAD</name>
        <dbReference type="ChEBI" id="CHEBI:57692"/>
    </cofactor>
</comment>
<name>A0ABT0YRN9_9BURK</name>
<sequence length="463" mass="49464">MKVAAGLENTTTQDRLDRGTTATAGRSGYDLIVVGTGPGGATVARDMALRGRKVLILEWGAGGPVRGTVGQALTELMVPGKCLLFTPQGLGLVRGVATGGSSLFYYACAWPVPLALFRRHGVDLSVDAAAARAELPIAPLADAMMTPMARRLLNSARDVGLPWAKLDKNMYQERWTPEHRFGYYGDVNGVKWSARMFVDEAVAHGAVLLSRARVTRVLSESGVATAVEFVQDGQTRRASAERIVLAAGGIGSPLILRASGLREAGHDFFFDPLITVCGTMKDVRLQHNEIPMSAGVHLEGDGIMLTDLPFPPLMHTLFTAQMGRVHKLFAHRSTARIMVKWKDALGGRLTDRGGVCKTLTAADKRMAQHGFEIAQRVLKAAGATAIYRTAHLAAHPGGTAKIGHLVDTNLKSPIDRLFVCDCSVIPEAWGLPPSLTLVTLGKRLARHLAAEPTPVELPAVAAA</sequence>
<evidence type="ECO:0000256" key="2">
    <source>
        <dbReference type="ARBA" id="ARBA00010790"/>
    </source>
</evidence>
<feature type="domain" description="Glucose-methanol-choline oxidoreductase C-terminal" evidence="8">
    <location>
        <begin position="379"/>
        <end position="441"/>
    </location>
</feature>
<evidence type="ECO:0000313" key="9">
    <source>
        <dbReference type="EMBL" id="MCM5681410.1"/>
    </source>
</evidence>
<keyword evidence="4" id="KW-0274">FAD</keyword>
<dbReference type="InterPro" id="IPR000172">
    <property type="entry name" value="GMC_OxRdtase_N"/>
</dbReference>
<accession>A0ABT0YRN9</accession>
<feature type="region of interest" description="Disordered" evidence="6">
    <location>
        <begin position="1"/>
        <end position="22"/>
    </location>
</feature>
<dbReference type="Pfam" id="PF00732">
    <property type="entry name" value="GMC_oxred_N"/>
    <property type="match status" value="1"/>
</dbReference>
<evidence type="ECO:0000259" key="7">
    <source>
        <dbReference type="Pfam" id="PF00732"/>
    </source>
</evidence>
<dbReference type="SUPFAM" id="SSF51905">
    <property type="entry name" value="FAD/NAD(P)-binding domain"/>
    <property type="match status" value="1"/>
</dbReference>
<proteinExistence type="inferred from homology"/>
<gene>
    <name evidence="9" type="ORF">M8A51_17925</name>
</gene>
<dbReference type="RefSeq" id="WP_251779897.1">
    <property type="nucleotide sequence ID" value="NZ_JAMKFE010000012.1"/>
</dbReference>
<dbReference type="PANTHER" id="PTHR42784">
    <property type="entry name" value="PYRANOSE 2-OXIDASE"/>
    <property type="match status" value="1"/>
</dbReference>
<dbReference type="Gene3D" id="3.50.50.60">
    <property type="entry name" value="FAD/NAD(P)-binding domain"/>
    <property type="match status" value="3"/>
</dbReference>
<evidence type="ECO:0000313" key="10">
    <source>
        <dbReference type="Proteomes" id="UP001165541"/>
    </source>
</evidence>
<evidence type="ECO:0000256" key="5">
    <source>
        <dbReference type="ARBA" id="ARBA00023002"/>
    </source>
</evidence>
<feature type="domain" description="Glucose-methanol-choline oxidoreductase N-terminal" evidence="7">
    <location>
        <begin position="146"/>
        <end position="263"/>
    </location>
</feature>